<evidence type="ECO:0000313" key="1">
    <source>
        <dbReference type="EMBL" id="DAE04077.1"/>
    </source>
</evidence>
<dbReference type="EMBL" id="BK015383">
    <property type="protein sequence ID" value="DAE04077.1"/>
    <property type="molecule type" value="Genomic_DNA"/>
</dbReference>
<sequence>MLMTVTLSPNTLGWLYSLIQKNTVCFNLTEHALQQAFTERLL</sequence>
<protein>
    <submittedName>
        <fullName evidence="1">Uncharacterized protein</fullName>
    </submittedName>
</protein>
<accession>A0A8S5PBT6</accession>
<name>A0A8S5PBT6_9CAUD</name>
<reference evidence="1" key="1">
    <citation type="journal article" date="2021" name="Proc. Natl. Acad. Sci. U.S.A.">
        <title>A Catalog of Tens of Thousands of Viruses from Human Metagenomes Reveals Hidden Associations with Chronic Diseases.</title>
        <authorList>
            <person name="Tisza M.J."/>
            <person name="Buck C.B."/>
        </authorList>
    </citation>
    <scope>NUCLEOTIDE SEQUENCE</scope>
    <source>
        <strain evidence="1">CtGBP5</strain>
    </source>
</reference>
<proteinExistence type="predicted"/>
<organism evidence="1">
    <name type="scientific">Myoviridae sp. ctGBP5</name>
    <dbReference type="NCBI Taxonomy" id="2825071"/>
    <lineage>
        <taxon>Viruses</taxon>
        <taxon>Duplodnaviria</taxon>
        <taxon>Heunggongvirae</taxon>
        <taxon>Uroviricota</taxon>
        <taxon>Caudoviricetes</taxon>
    </lineage>
</organism>